<sequence length="192" mass="22847">MGTTQPIRNRQELQNFSSYYKQVKPHLRNYTLVVLGLNTALRISDLLNLRWRSVYDFKKNCFRDHLLIWEHKTGKRNYIAINQNAKNALYLYFMEKNPDPEEYVFSKRTNPYKPLSRSQAYRIIKEDASHTTSEEAISCHSLRKTFGYYAWQEGVQPALLMNVFNHSSFHITKRYLGIEQDEKDLVYLNINL</sequence>
<reference evidence="3" key="1">
    <citation type="submission" date="2015-05" db="EMBL/GenBank/DDBJ databases">
        <authorList>
            <person name="Wang D.B."/>
            <person name="Wang M."/>
        </authorList>
    </citation>
    <scope>NUCLEOTIDE SEQUENCE [LARGE SCALE GENOMIC DNA]</scope>
    <source>
        <strain evidence="3">M72</strain>
    </source>
</reference>
<dbReference type="InterPro" id="IPR011010">
    <property type="entry name" value="DNA_brk_join_enz"/>
</dbReference>
<dbReference type="InterPro" id="IPR013762">
    <property type="entry name" value="Integrase-like_cat_sf"/>
</dbReference>
<dbReference type="InterPro" id="IPR050090">
    <property type="entry name" value="Tyrosine_recombinase_XerCD"/>
</dbReference>
<feature type="domain" description="Tyr recombinase" evidence="2">
    <location>
        <begin position="4"/>
        <end position="188"/>
    </location>
</feature>
<dbReference type="InterPro" id="IPR002104">
    <property type="entry name" value="Integrase_catalytic"/>
</dbReference>
<evidence type="ECO:0000313" key="4">
    <source>
        <dbReference type="EMBL" id="CUN01877.1"/>
    </source>
</evidence>
<proteinExistence type="predicted"/>
<dbReference type="PANTHER" id="PTHR30349:SF82">
    <property type="entry name" value="INTEGRASE_RECOMBINASE YOEC-RELATED"/>
    <property type="match status" value="1"/>
</dbReference>
<dbReference type="STRING" id="301302.ERS852420_02158"/>
<dbReference type="Pfam" id="PF00589">
    <property type="entry name" value="Phage_integrase"/>
    <property type="match status" value="1"/>
</dbReference>
<evidence type="ECO:0000313" key="5">
    <source>
        <dbReference type="Proteomes" id="UP000049979"/>
    </source>
</evidence>
<evidence type="ECO:0000313" key="3">
    <source>
        <dbReference type="EMBL" id="CRL36299.1"/>
    </source>
</evidence>
<dbReference type="PANTHER" id="PTHR30349">
    <property type="entry name" value="PHAGE INTEGRASE-RELATED"/>
    <property type="match status" value="1"/>
</dbReference>
<keyword evidence="5" id="KW-1185">Reference proteome</keyword>
<dbReference type="GO" id="GO:0006310">
    <property type="term" value="P:DNA recombination"/>
    <property type="evidence" value="ECO:0007669"/>
    <property type="project" value="UniProtKB-KW"/>
</dbReference>
<accession>A0A0M6WKH2</accession>
<dbReference type="RefSeq" id="WP_055067504.1">
    <property type="nucleotide sequence ID" value="NZ_CP173697.1"/>
</dbReference>
<dbReference type="Gene3D" id="1.10.443.10">
    <property type="entry name" value="Intergrase catalytic core"/>
    <property type="match status" value="1"/>
</dbReference>
<dbReference type="EMBL" id="CVRR01000011">
    <property type="protein sequence ID" value="CRL36299.1"/>
    <property type="molecule type" value="Genomic_DNA"/>
</dbReference>
<dbReference type="PROSITE" id="PS51898">
    <property type="entry name" value="TYR_RECOMBINASE"/>
    <property type="match status" value="1"/>
</dbReference>
<dbReference type="GO" id="GO:0003677">
    <property type="term" value="F:DNA binding"/>
    <property type="evidence" value="ECO:0007669"/>
    <property type="project" value="InterPro"/>
</dbReference>
<gene>
    <name evidence="4" type="ORF">ERS852420_02158</name>
    <name evidence="3" type="ORF">M72_25971</name>
</gene>
<dbReference type="GO" id="GO:0015074">
    <property type="term" value="P:DNA integration"/>
    <property type="evidence" value="ECO:0007669"/>
    <property type="project" value="InterPro"/>
</dbReference>
<evidence type="ECO:0000259" key="2">
    <source>
        <dbReference type="PROSITE" id="PS51898"/>
    </source>
</evidence>
<dbReference type="Proteomes" id="UP000049979">
    <property type="component" value="Unassembled WGS sequence"/>
</dbReference>
<evidence type="ECO:0000256" key="1">
    <source>
        <dbReference type="ARBA" id="ARBA00023172"/>
    </source>
</evidence>
<reference evidence="5" key="2">
    <citation type="submission" date="2015-05" db="EMBL/GenBank/DDBJ databases">
        <authorList>
            <consortium name="Pathogen Informatics"/>
        </authorList>
    </citation>
    <scope>NUCLEOTIDE SEQUENCE [LARGE SCALE GENOMIC DNA]</scope>
    <source>
        <strain evidence="4 6">2789STDY5608863</strain>
        <strain evidence="5">M72</strain>
    </source>
</reference>
<dbReference type="Proteomes" id="UP000095495">
    <property type="component" value="Unassembled WGS sequence"/>
</dbReference>
<dbReference type="EMBL" id="CYXV01000009">
    <property type="protein sequence ID" value="CUN01877.1"/>
    <property type="molecule type" value="Genomic_DNA"/>
</dbReference>
<evidence type="ECO:0000313" key="6">
    <source>
        <dbReference type="Proteomes" id="UP000095495"/>
    </source>
</evidence>
<dbReference type="OrthoDB" id="9788852at2"/>
<dbReference type="AlphaFoldDB" id="A0A0M6WKH2"/>
<keyword evidence="1" id="KW-0233">DNA recombination</keyword>
<dbReference type="SUPFAM" id="SSF56349">
    <property type="entry name" value="DNA breaking-rejoining enzymes"/>
    <property type="match status" value="1"/>
</dbReference>
<protein>
    <submittedName>
        <fullName evidence="3">Site-specific recombinase XerD</fullName>
    </submittedName>
    <submittedName>
        <fullName evidence="4">Site-specific tyrosine recombinase XerC</fullName>
    </submittedName>
</protein>
<organism evidence="3 5">
    <name type="scientific">Roseburia faecis</name>
    <dbReference type="NCBI Taxonomy" id="301302"/>
    <lineage>
        <taxon>Bacteria</taxon>
        <taxon>Bacillati</taxon>
        <taxon>Bacillota</taxon>
        <taxon>Clostridia</taxon>
        <taxon>Lachnospirales</taxon>
        <taxon>Lachnospiraceae</taxon>
        <taxon>Roseburia</taxon>
    </lineage>
</organism>
<name>A0A0M6WKH2_9FIRM</name>